<comment type="caution">
    <text evidence="1">The sequence shown here is derived from an EMBL/GenBank/DDBJ whole genome shotgun (WGS) entry which is preliminary data.</text>
</comment>
<reference evidence="2" key="1">
    <citation type="journal article" date="2019" name="Int. J. Syst. Evol. Microbiol.">
        <title>The Global Catalogue of Microorganisms (GCM) 10K type strain sequencing project: providing services to taxonomists for standard genome sequencing and annotation.</title>
        <authorList>
            <consortium name="The Broad Institute Genomics Platform"/>
            <consortium name="The Broad Institute Genome Sequencing Center for Infectious Disease"/>
            <person name="Wu L."/>
            <person name="Ma J."/>
        </authorList>
    </citation>
    <scope>NUCLEOTIDE SEQUENCE [LARGE SCALE GENOMIC DNA]</scope>
    <source>
        <strain evidence="2">JCM 17666</strain>
    </source>
</reference>
<evidence type="ECO:0000313" key="1">
    <source>
        <dbReference type="EMBL" id="GAA4340225.1"/>
    </source>
</evidence>
<dbReference type="Pfam" id="PF01177">
    <property type="entry name" value="Asp_Glu_race"/>
    <property type="match status" value="1"/>
</dbReference>
<protein>
    <submittedName>
        <fullName evidence="1">Aspartate/glutamate racemase family protein</fullName>
    </submittedName>
</protein>
<name>A0ABP8HJK8_9BURK</name>
<proteinExistence type="predicted"/>
<dbReference type="Proteomes" id="UP001501671">
    <property type="component" value="Unassembled WGS sequence"/>
</dbReference>
<evidence type="ECO:0000313" key="2">
    <source>
        <dbReference type="Proteomes" id="UP001501671"/>
    </source>
</evidence>
<organism evidence="1 2">
    <name type="scientific">Pigmentiphaga soli</name>
    <dbReference type="NCBI Taxonomy" id="1007095"/>
    <lineage>
        <taxon>Bacteria</taxon>
        <taxon>Pseudomonadati</taxon>
        <taxon>Pseudomonadota</taxon>
        <taxon>Betaproteobacteria</taxon>
        <taxon>Burkholderiales</taxon>
        <taxon>Alcaligenaceae</taxon>
        <taxon>Pigmentiphaga</taxon>
    </lineage>
</organism>
<accession>A0ABP8HJK8</accession>
<sequence>MPPHYSSIVPIVPAMSQSAAAPRIALIHAVQVAMAPIEASFRRLWPEARRASLLDDALPADLQQAGAITPAISARIGGLADYAIAAGADAILYTCSAFGDAIEATAARVAVPVLKPNEAMFEAALGQGRRIGMLATFASAVASMEQEFEAMARQRGVDATLETICVPEALAAANRGDIALHNRLVAEAVPRLAHCDAVMLAHFSTSTALELAEQALGRAVLTAPDAAVENLKARVAR</sequence>
<keyword evidence="2" id="KW-1185">Reference proteome</keyword>
<dbReference type="InterPro" id="IPR015942">
    <property type="entry name" value="Asp/Glu/hydantoin_racemase"/>
</dbReference>
<dbReference type="EMBL" id="BAABFO010000025">
    <property type="protein sequence ID" value="GAA4340225.1"/>
    <property type="molecule type" value="Genomic_DNA"/>
</dbReference>
<gene>
    <name evidence="1" type="ORF">GCM10023144_39660</name>
</gene>